<protein>
    <submittedName>
        <fullName evidence="4">N-acetyltransferase</fullName>
    </submittedName>
</protein>
<reference evidence="5" key="1">
    <citation type="journal article" date="2019" name="Int. J. Syst. Evol. Microbiol.">
        <title>The Global Catalogue of Microorganisms (GCM) 10K type strain sequencing project: providing services to taxonomists for standard genome sequencing and annotation.</title>
        <authorList>
            <consortium name="The Broad Institute Genomics Platform"/>
            <consortium name="The Broad Institute Genome Sequencing Center for Infectious Disease"/>
            <person name="Wu L."/>
            <person name="Ma J."/>
        </authorList>
    </citation>
    <scope>NUCLEOTIDE SEQUENCE [LARGE SCALE GENOMIC DNA]</scope>
    <source>
        <strain evidence="5">NBRC 113072</strain>
    </source>
</reference>
<feature type="domain" description="N-acetyltransferase" evidence="3">
    <location>
        <begin position="194"/>
        <end position="341"/>
    </location>
</feature>
<sequence>MNLQFQTPGLPPGWTARDPDERDIAPLAWLRAAVTRAATGSGTPDVSTVMSEITDVGSWTRRQVAVFDRSGAARAWAAVHDRAAGRTLTHVTIDPALEVDIADPLAASLFSWCEKASGRFASLRGRDGTQLDTGSYEGDARQRRWLQAAGFERTRRWLQMSRPVTSADDDTFPELPNVDIRRVRRRPNGNPVAVDVQAVHWVLEESFEDHFNAYRESFPEFILRLQEDPGHTWDHWWLAIVHHEDGTEIPGGAIVATMTRPDDSDAYGSYVDYIGVHRDARGRGIAKGLLNTVIADAASRGRNRVGLEVDDSSPTGADGLYRALGWETSYVTESWHRDVTF</sequence>
<evidence type="ECO:0000313" key="4">
    <source>
        <dbReference type="EMBL" id="GMA41586.1"/>
    </source>
</evidence>
<gene>
    <name evidence="4" type="ORF">GCM10025883_36310</name>
</gene>
<accession>A0ABQ6IVZ3</accession>
<evidence type="ECO:0000256" key="1">
    <source>
        <dbReference type="ARBA" id="ARBA00022679"/>
    </source>
</evidence>
<dbReference type="Pfam" id="PF00583">
    <property type="entry name" value="Acetyltransf_1"/>
    <property type="match status" value="1"/>
</dbReference>
<evidence type="ECO:0000256" key="2">
    <source>
        <dbReference type="ARBA" id="ARBA00023315"/>
    </source>
</evidence>
<dbReference type="PROSITE" id="PS51186">
    <property type="entry name" value="GNAT"/>
    <property type="match status" value="1"/>
</dbReference>
<evidence type="ECO:0000259" key="3">
    <source>
        <dbReference type="PROSITE" id="PS51186"/>
    </source>
</evidence>
<comment type="caution">
    <text evidence="4">The sequence shown here is derived from an EMBL/GenBank/DDBJ whole genome shotgun (WGS) entry which is preliminary data.</text>
</comment>
<dbReference type="RefSeq" id="WP_284305129.1">
    <property type="nucleotide sequence ID" value="NZ_BSUO01000001.1"/>
</dbReference>
<dbReference type="SUPFAM" id="SSF55729">
    <property type="entry name" value="Acyl-CoA N-acyltransferases (Nat)"/>
    <property type="match status" value="1"/>
</dbReference>
<keyword evidence="1" id="KW-0808">Transferase</keyword>
<keyword evidence="2" id="KW-0012">Acyltransferase</keyword>
<keyword evidence="5" id="KW-1185">Reference proteome</keyword>
<dbReference type="InterPro" id="IPR050680">
    <property type="entry name" value="YpeA/RimI_acetyltransf"/>
</dbReference>
<proteinExistence type="predicted"/>
<dbReference type="Gene3D" id="3.40.630.30">
    <property type="match status" value="1"/>
</dbReference>
<name>A0ABQ6IVZ3_9MICO</name>
<dbReference type="EMBL" id="BSUO01000001">
    <property type="protein sequence ID" value="GMA41586.1"/>
    <property type="molecule type" value="Genomic_DNA"/>
</dbReference>
<evidence type="ECO:0000313" key="5">
    <source>
        <dbReference type="Proteomes" id="UP001157126"/>
    </source>
</evidence>
<dbReference type="CDD" id="cd04301">
    <property type="entry name" value="NAT_SF"/>
    <property type="match status" value="1"/>
</dbReference>
<dbReference type="InterPro" id="IPR016181">
    <property type="entry name" value="Acyl_CoA_acyltransferase"/>
</dbReference>
<dbReference type="PANTHER" id="PTHR43420">
    <property type="entry name" value="ACETYLTRANSFERASE"/>
    <property type="match status" value="1"/>
</dbReference>
<dbReference type="InterPro" id="IPR000182">
    <property type="entry name" value="GNAT_dom"/>
</dbReference>
<dbReference type="Proteomes" id="UP001157126">
    <property type="component" value="Unassembled WGS sequence"/>
</dbReference>
<organism evidence="4 5">
    <name type="scientific">Mobilicoccus caccae</name>
    <dbReference type="NCBI Taxonomy" id="1859295"/>
    <lineage>
        <taxon>Bacteria</taxon>
        <taxon>Bacillati</taxon>
        <taxon>Actinomycetota</taxon>
        <taxon>Actinomycetes</taxon>
        <taxon>Micrococcales</taxon>
        <taxon>Dermatophilaceae</taxon>
        <taxon>Mobilicoccus</taxon>
    </lineage>
</organism>